<dbReference type="AlphaFoldDB" id="A0AAY5F5X3"/>
<dbReference type="InterPro" id="IPR024066">
    <property type="entry name" value="RGS_subdom1/3"/>
</dbReference>
<dbReference type="InterPro" id="IPR044926">
    <property type="entry name" value="RGS_subdomain_2"/>
</dbReference>
<dbReference type="Ensembl" id="ENSEEET00000055948.1">
    <property type="protein sequence ID" value="ENSEEEP00000064427.1"/>
    <property type="gene ID" value="ENSEEEG00000025117.1"/>
</dbReference>
<name>A0AAY5F5X3_ELEEL</name>
<dbReference type="PANTHER" id="PTHR10845:SF278">
    <property type="entry name" value="REGULATOR OF G-PROTEIN SIGNALLING 1"/>
    <property type="match status" value="1"/>
</dbReference>
<feature type="domain" description="RGS" evidence="1">
    <location>
        <begin position="12"/>
        <end position="61"/>
    </location>
</feature>
<dbReference type="GeneTree" id="ENSGT00940000158520"/>
<dbReference type="Gene3D" id="1.10.196.10">
    <property type="match status" value="1"/>
</dbReference>
<dbReference type="SMART" id="SM00315">
    <property type="entry name" value="RGS"/>
    <property type="match status" value="1"/>
</dbReference>
<reference evidence="2" key="3">
    <citation type="submission" date="2025-09" db="UniProtKB">
        <authorList>
            <consortium name="Ensembl"/>
        </authorList>
    </citation>
    <scope>IDENTIFICATION</scope>
</reference>
<dbReference type="PROSITE" id="PS50132">
    <property type="entry name" value="RGS"/>
    <property type="match status" value="1"/>
</dbReference>
<dbReference type="InterPro" id="IPR016137">
    <property type="entry name" value="RGS"/>
</dbReference>
<dbReference type="PRINTS" id="PR01301">
    <property type="entry name" value="RGSPROTEIN"/>
</dbReference>
<dbReference type="Gene3D" id="1.10.167.10">
    <property type="entry name" value="Regulator of G-protein Signalling 4, domain 2"/>
    <property type="match status" value="1"/>
</dbReference>
<dbReference type="InterPro" id="IPR036305">
    <property type="entry name" value="RGS_sf"/>
</dbReference>
<dbReference type="Proteomes" id="UP000314983">
    <property type="component" value="Chromosome 18"/>
</dbReference>
<proteinExistence type="predicted"/>
<evidence type="ECO:0000259" key="1">
    <source>
        <dbReference type="PROSITE" id="PS50132"/>
    </source>
</evidence>
<evidence type="ECO:0000313" key="3">
    <source>
        <dbReference type="Proteomes" id="UP000314983"/>
    </source>
</evidence>
<keyword evidence="3" id="KW-1185">Reference proteome</keyword>
<protein>
    <submittedName>
        <fullName evidence="2">Regulator of G protein signaling 13a</fullName>
    </submittedName>
</protein>
<dbReference type="PANTHER" id="PTHR10845">
    <property type="entry name" value="REGULATOR OF G PROTEIN SIGNALING"/>
    <property type="match status" value="1"/>
</dbReference>
<dbReference type="SUPFAM" id="SSF48097">
    <property type="entry name" value="Regulator of G-protein signaling, RGS"/>
    <property type="match status" value="1"/>
</dbReference>
<reference evidence="2" key="2">
    <citation type="submission" date="2025-08" db="UniProtKB">
        <authorList>
            <consortium name="Ensembl"/>
        </authorList>
    </citation>
    <scope>IDENTIFICATION</scope>
</reference>
<organism evidence="2 3">
    <name type="scientific">Electrophorus electricus</name>
    <name type="common">Electric eel</name>
    <name type="synonym">Gymnotus electricus</name>
    <dbReference type="NCBI Taxonomy" id="8005"/>
    <lineage>
        <taxon>Eukaryota</taxon>
        <taxon>Metazoa</taxon>
        <taxon>Chordata</taxon>
        <taxon>Craniata</taxon>
        <taxon>Vertebrata</taxon>
        <taxon>Euteleostomi</taxon>
        <taxon>Actinopterygii</taxon>
        <taxon>Neopterygii</taxon>
        <taxon>Teleostei</taxon>
        <taxon>Ostariophysi</taxon>
        <taxon>Gymnotiformes</taxon>
        <taxon>Gymnotoidei</taxon>
        <taxon>Gymnotidae</taxon>
        <taxon>Electrophorus</taxon>
    </lineage>
</organism>
<accession>A0AAY5F5X3</accession>
<evidence type="ECO:0000313" key="2">
    <source>
        <dbReference type="Ensembl" id="ENSEEEP00000064427.1"/>
    </source>
</evidence>
<sequence>MWSHASTNACPLLQSTVGRATFQAFLKSEFSDENIEFWLICEDYKKIKSTSQLISRAKKIFFINIDYKTRELIKQNVKAPNHAIRTPNPRFLRSDFYRTLLESVSNVIKV</sequence>
<reference evidence="2 3" key="1">
    <citation type="submission" date="2020-05" db="EMBL/GenBank/DDBJ databases">
        <title>Electrophorus electricus (electric eel) genome, fEleEle1, primary haplotype.</title>
        <authorList>
            <person name="Myers G."/>
            <person name="Meyer A."/>
            <person name="Fedrigo O."/>
            <person name="Formenti G."/>
            <person name="Rhie A."/>
            <person name="Tracey A."/>
            <person name="Sims Y."/>
            <person name="Jarvis E.D."/>
        </authorList>
    </citation>
    <scope>NUCLEOTIDE SEQUENCE [LARGE SCALE GENOMIC DNA]</scope>
</reference>
<dbReference type="Pfam" id="PF00615">
    <property type="entry name" value="RGS"/>
    <property type="match status" value="1"/>
</dbReference>